<feature type="compositionally biased region" description="Low complexity" evidence="1">
    <location>
        <begin position="519"/>
        <end position="531"/>
    </location>
</feature>
<dbReference type="EMBL" id="AXCM01003237">
    <property type="status" value="NOT_ANNOTATED_CDS"/>
    <property type="molecule type" value="Genomic_DNA"/>
</dbReference>
<feature type="compositionally biased region" description="Basic residues" evidence="1">
    <location>
        <begin position="250"/>
        <end position="261"/>
    </location>
</feature>
<protein>
    <submittedName>
        <fullName evidence="2">Uncharacterized protein</fullName>
    </submittedName>
</protein>
<evidence type="ECO:0000313" key="2">
    <source>
        <dbReference type="EnsemblMetazoa" id="ACUA025531-PA"/>
    </source>
</evidence>
<feature type="compositionally biased region" description="Low complexity" evidence="1">
    <location>
        <begin position="330"/>
        <end position="351"/>
    </location>
</feature>
<accession>A0A182MSY4</accession>
<evidence type="ECO:0000313" key="3">
    <source>
        <dbReference type="Proteomes" id="UP000075883"/>
    </source>
</evidence>
<feature type="region of interest" description="Disordered" evidence="1">
    <location>
        <begin position="511"/>
        <end position="545"/>
    </location>
</feature>
<name>A0A182MSY4_9DIPT</name>
<reference evidence="3" key="1">
    <citation type="submission" date="2013-09" db="EMBL/GenBank/DDBJ databases">
        <title>The Genome Sequence of Anopheles culicifacies species A.</title>
        <authorList>
            <consortium name="The Broad Institute Genomics Platform"/>
            <person name="Neafsey D.E."/>
            <person name="Besansky N."/>
            <person name="Howell P."/>
            <person name="Walton C."/>
            <person name="Young S.K."/>
            <person name="Zeng Q."/>
            <person name="Gargeya S."/>
            <person name="Fitzgerald M."/>
            <person name="Haas B."/>
            <person name="Abouelleil A."/>
            <person name="Allen A.W."/>
            <person name="Alvarado L."/>
            <person name="Arachchi H.M."/>
            <person name="Berlin A.M."/>
            <person name="Chapman S.B."/>
            <person name="Gainer-Dewar J."/>
            <person name="Goldberg J."/>
            <person name="Griggs A."/>
            <person name="Gujja S."/>
            <person name="Hansen M."/>
            <person name="Howarth C."/>
            <person name="Imamovic A."/>
            <person name="Ireland A."/>
            <person name="Larimer J."/>
            <person name="McCowan C."/>
            <person name="Murphy C."/>
            <person name="Pearson M."/>
            <person name="Poon T.W."/>
            <person name="Priest M."/>
            <person name="Roberts A."/>
            <person name="Saif S."/>
            <person name="Shea T."/>
            <person name="Sisk P."/>
            <person name="Sykes S."/>
            <person name="Wortman J."/>
            <person name="Nusbaum C."/>
            <person name="Birren B."/>
        </authorList>
    </citation>
    <scope>NUCLEOTIDE SEQUENCE [LARGE SCALE GENOMIC DNA]</scope>
    <source>
        <strain evidence="3">A-37</strain>
    </source>
</reference>
<feature type="region of interest" description="Disordered" evidence="1">
    <location>
        <begin position="319"/>
        <end position="370"/>
    </location>
</feature>
<dbReference type="Proteomes" id="UP000075883">
    <property type="component" value="Unassembled WGS sequence"/>
</dbReference>
<keyword evidence="3" id="KW-1185">Reference proteome</keyword>
<reference evidence="2" key="2">
    <citation type="submission" date="2020-05" db="UniProtKB">
        <authorList>
            <consortium name="EnsemblMetazoa"/>
        </authorList>
    </citation>
    <scope>IDENTIFICATION</scope>
    <source>
        <strain evidence="2">A-37</strain>
    </source>
</reference>
<dbReference type="EnsemblMetazoa" id="ACUA025531-RA">
    <property type="protein sequence ID" value="ACUA025531-PA"/>
    <property type="gene ID" value="ACUA025531"/>
</dbReference>
<feature type="region of interest" description="Disordered" evidence="1">
    <location>
        <begin position="1"/>
        <end position="24"/>
    </location>
</feature>
<organism evidence="2 3">
    <name type="scientific">Anopheles culicifacies</name>
    <dbReference type="NCBI Taxonomy" id="139723"/>
    <lineage>
        <taxon>Eukaryota</taxon>
        <taxon>Metazoa</taxon>
        <taxon>Ecdysozoa</taxon>
        <taxon>Arthropoda</taxon>
        <taxon>Hexapoda</taxon>
        <taxon>Insecta</taxon>
        <taxon>Pterygota</taxon>
        <taxon>Neoptera</taxon>
        <taxon>Endopterygota</taxon>
        <taxon>Diptera</taxon>
        <taxon>Nematocera</taxon>
        <taxon>Culicoidea</taxon>
        <taxon>Culicidae</taxon>
        <taxon>Anophelinae</taxon>
        <taxon>Anopheles</taxon>
        <taxon>culicifacies species complex</taxon>
    </lineage>
</organism>
<evidence type="ECO:0000256" key="1">
    <source>
        <dbReference type="SAM" id="MobiDB-lite"/>
    </source>
</evidence>
<dbReference type="AlphaFoldDB" id="A0A182MSY4"/>
<sequence length="664" mass="69222">MYNDSKRFQSRNHGSFGDEPNSVGMLPDVAAVRSEMEKCFPYSILTKKHQLLQAVGGAASANSSAVGVAPGVGNVVKSSQPPPIASSYLSAALLPVTGTAGLRDGTAPPGTAPVGLINPSAMSGSPSTTTASTFEPIADVNGFYANAMVTDVGICFSMSNVNLNGHAPTIPLAPCPEVAHVPTAANMYLSSPKRSTLERRKSYEDPGPETALLNARRRAAAFVPVAANGRFNTRNILGATAQSSASSVTTHHHHHPLHQHRQQQQQSFFPASTVYPLAHHPAAGISLSKQPQLSNIHPVQQPLPRQRSLGMVGKSAYGTVRSTSSDRVRGTGSPSSYSPGSSSTIGSLGLGMARSSPPYFKQPPGGSKPTSVNYYQPPTTVPSAVISTVSASPYNAALSATSNQAHVTAGGYHPRANVLKCLPLTNGLPLVEGTSTTGYEYYRYAIEAADSVGKLQSSQSGVFPSAATVGASLEDTPKSTTNGPMVDYNGLHQLFLKCCYNEMKLLPPAGNTNPSSVRSADASAPTSATTSLSGDSPANACEFDAEPSKVMNPGHYPLTSQSCPSSPNGPHCHVSPALPTTMAPSACSTPIDGGRLSTKADRTVYSGEDVRPMEVCSDDDDDDEEMQNAVVRDDDGVDDEPKDFSMKTIGVSELAGNSGGWPPP</sequence>
<proteinExistence type="predicted"/>
<dbReference type="VEuPathDB" id="VectorBase:ACUA025531"/>
<feature type="region of interest" description="Disordered" evidence="1">
    <location>
        <begin position="242"/>
        <end position="267"/>
    </location>
</feature>